<protein>
    <submittedName>
        <fullName evidence="4">Phytoene/squalene synthase family protein</fullName>
    </submittedName>
</protein>
<dbReference type="SFLD" id="SFLDS00005">
    <property type="entry name" value="Isoprenoid_Synthase_Type_I"/>
    <property type="match status" value="1"/>
</dbReference>
<dbReference type="UniPathway" id="UPA00799"/>
<sequence length="397" mass="42273">MTGRGPDADLAAAYRHCRAIAAAHGRTYFLATRLLSAPQRTAVHALYAFARTVDDIVDCAETGCGATGSGNRDVASAVGDPSAGRTGTDAARAAGDPLSAVAHLDRIERQVRTALSTSRPLDAVSDEPFPVGCVPPHPRDRPVVADRAAAGTAIDGPILYALTDTVARYRIAPEHFRVFLDAMRMDVPGSALFRDRYADMGELREYMRGSAAAIGLQLLPVLGTVVPVAAAEPAAAALGEAFQLTNFLRDIAEDLDRGRIYLPGDALSAFGVDAGLLAHCRRTGRTDPRVRRALAHLIAVTRSVYRTALPGIDLLRPRVRPAIRTAAVLYAGILDEIERHDYAVFDRRATVPTPRRLRVAVTELGAGVSRLRSAPRPTIGIPAEHTAGADRAAHLIA</sequence>
<dbReference type="SFLD" id="SFLDG01018">
    <property type="entry name" value="Squalene/Phytoene_Synthase_Lik"/>
    <property type="match status" value="1"/>
</dbReference>
<dbReference type="GO" id="GO:0016117">
    <property type="term" value="P:carotenoid biosynthetic process"/>
    <property type="evidence" value="ECO:0007669"/>
    <property type="project" value="UniProtKB-ARBA"/>
</dbReference>
<comment type="pathway">
    <text evidence="1">Carotenoid biosynthesis; phytoene biosynthesis.</text>
</comment>
<dbReference type="AlphaFoldDB" id="A0A7X6LX85"/>
<name>A0A7X6LX85_9NOCA</name>
<dbReference type="Proteomes" id="UP000523447">
    <property type="component" value="Unassembled WGS sequence"/>
</dbReference>
<dbReference type="PROSITE" id="PS01045">
    <property type="entry name" value="SQUALEN_PHYTOEN_SYN_2"/>
    <property type="match status" value="1"/>
</dbReference>
<organism evidence="4 5">
    <name type="scientific">Nocardia veterana</name>
    <dbReference type="NCBI Taxonomy" id="132249"/>
    <lineage>
        <taxon>Bacteria</taxon>
        <taxon>Bacillati</taxon>
        <taxon>Actinomycetota</taxon>
        <taxon>Actinomycetes</taxon>
        <taxon>Mycobacteriales</taxon>
        <taxon>Nocardiaceae</taxon>
        <taxon>Nocardia</taxon>
    </lineage>
</organism>
<dbReference type="SUPFAM" id="SSF48576">
    <property type="entry name" value="Terpenoid synthases"/>
    <property type="match status" value="1"/>
</dbReference>
<dbReference type="InterPro" id="IPR019845">
    <property type="entry name" value="Squalene/phytoene_synthase_CS"/>
</dbReference>
<evidence type="ECO:0000256" key="1">
    <source>
        <dbReference type="ARBA" id="ARBA00004684"/>
    </source>
</evidence>
<feature type="region of interest" description="Disordered" evidence="3">
    <location>
        <begin position="70"/>
        <end position="91"/>
    </location>
</feature>
<dbReference type="RefSeq" id="WP_083892828.1">
    <property type="nucleotide sequence ID" value="NZ_CAWPHS010000089.1"/>
</dbReference>
<dbReference type="InterPro" id="IPR044843">
    <property type="entry name" value="Trans_IPPS_bact-type"/>
</dbReference>
<dbReference type="GO" id="GO:0051996">
    <property type="term" value="F:squalene synthase [NAD(P)H] activity"/>
    <property type="evidence" value="ECO:0007669"/>
    <property type="project" value="InterPro"/>
</dbReference>
<dbReference type="GO" id="GO:0004311">
    <property type="term" value="F:geranylgeranyl diphosphate synthase activity"/>
    <property type="evidence" value="ECO:0007669"/>
    <property type="project" value="InterPro"/>
</dbReference>
<comment type="caution">
    <text evidence="4">The sequence shown here is derived from an EMBL/GenBank/DDBJ whole genome shotgun (WGS) entry which is preliminary data.</text>
</comment>
<keyword evidence="2" id="KW-0808">Transferase</keyword>
<evidence type="ECO:0000313" key="4">
    <source>
        <dbReference type="EMBL" id="NKY86291.1"/>
    </source>
</evidence>
<dbReference type="InterPro" id="IPR002060">
    <property type="entry name" value="Squ/phyt_synthse"/>
</dbReference>
<dbReference type="InterPro" id="IPR033904">
    <property type="entry name" value="Trans_IPPS_HH"/>
</dbReference>
<evidence type="ECO:0000313" key="5">
    <source>
        <dbReference type="Proteomes" id="UP000523447"/>
    </source>
</evidence>
<dbReference type="PANTHER" id="PTHR31480">
    <property type="entry name" value="BIFUNCTIONAL LYCOPENE CYCLASE/PHYTOENE SYNTHASE"/>
    <property type="match status" value="1"/>
</dbReference>
<evidence type="ECO:0000256" key="2">
    <source>
        <dbReference type="ARBA" id="ARBA00022679"/>
    </source>
</evidence>
<dbReference type="SFLD" id="SFLDG01212">
    <property type="entry name" value="Phytoene_synthase_like"/>
    <property type="match status" value="1"/>
</dbReference>
<reference evidence="4 5" key="1">
    <citation type="submission" date="2020-04" db="EMBL/GenBank/DDBJ databases">
        <title>MicrobeNet Type strains.</title>
        <authorList>
            <person name="Nicholson A.C."/>
        </authorList>
    </citation>
    <scope>NUCLEOTIDE SEQUENCE [LARGE SCALE GENOMIC DNA]</scope>
    <source>
        <strain evidence="4 5">DSM 44445</strain>
    </source>
</reference>
<dbReference type="InterPro" id="IPR008949">
    <property type="entry name" value="Isoprenoid_synthase_dom_sf"/>
</dbReference>
<dbReference type="PROSITE" id="PS01044">
    <property type="entry name" value="SQUALEN_PHYTOEN_SYN_1"/>
    <property type="match status" value="1"/>
</dbReference>
<dbReference type="EMBL" id="JAAXPE010000009">
    <property type="protein sequence ID" value="NKY86291.1"/>
    <property type="molecule type" value="Genomic_DNA"/>
</dbReference>
<gene>
    <name evidence="4" type="ORF">HGA07_11720</name>
</gene>
<dbReference type="CDD" id="cd00683">
    <property type="entry name" value="Trans_IPPS_HH"/>
    <property type="match status" value="1"/>
</dbReference>
<evidence type="ECO:0000256" key="3">
    <source>
        <dbReference type="SAM" id="MobiDB-lite"/>
    </source>
</evidence>
<keyword evidence="5" id="KW-1185">Reference proteome</keyword>
<dbReference type="Gene3D" id="1.10.600.10">
    <property type="entry name" value="Farnesyl Diphosphate Synthase"/>
    <property type="match status" value="1"/>
</dbReference>
<proteinExistence type="predicted"/>
<accession>A0A7X6LX85</accession>
<dbReference type="Pfam" id="PF00494">
    <property type="entry name" value="SQS_PSY"/>
    <property type="match status" value="1"/>
</dbReference>